<dbReference type="GO" id="GO:0003676">
    <property type="term" value="F:nucleic acid binding"/>
    <property type="evidence" value="ECO:0007669"/>
    <property type="project" value="InterPro"/>
</dbReference>
<dbReference type="RefSeq" id="WP_090944257.1">
    <property type="nucleotide sequence ID" value="NZ_FOSX01000129.1"/>
</dbReference>
<dbReference type="GO" id="GO:0015074">
    <property type="term" value="P:DNA integration"/>
    <property type="evidence" value="ECO:0007669"/>
    <property type="project" value="InterPro"/>
</dbReference>
<dbReference type="EMBL" id="FOSX01000129">
    <property type="protein sequence ID" value="SFL45912.1"/>
    <property type="molecule type" value="Genomic_DNA"/>
</dbReference>
<protein>
    <submittedName>
        <fullName evidence="2">Integrase core domain-containing protein</fullName>
    </submittedName>
</protein>
<evidence type="ECO:0000259" key="1">
    <source>
        <dbReference type="PROSITE" id="PS50994"/>
    </source>
</evidence>
<dbReference type="Proteomes" id="UP000199579">
    <property type="component" value="Unassembled WGS sequence"/>
</dbReference>
<dbReference type="PROSITE" id="PS50994">
    <property type="entry name" value="INTEGRASE"/>
    <property type="match status" value="1"/>
</dbReference>
<dbReference type="AlphaFoldDB" id="A0A1I4HUT9"/>
<dbReference type="Pfam" id="PF13683">
    <property type="entry name" value="rve_3"/>
    <property type="match status" value="1"/>
</dbReference>
<feature type="domain" description="Integrase catalytic" evidence="1">
    <location>
        <begin position="62"/>
        <end position="178"/>
    </location>
</feature>
<evidence type="ECO:0000313" key="3">
    <source>
        <dbReference type="Proteomes" id="UP000199579"/>
    </source>
</evidence>
<sequence>MRNVVYSKKTITALDDLHRFVVGWVDSESKKLTLKTVRKWRGCNTVENEPMGAPRSTSLTPLQEAAARVFRQKTLLPLDDGLHALQRTTPTLTRSSLHRLFLRYGIEHRLTKPIHLLTNGQVERMNRTIKDVTTRAFHYRSFEELRAHLKDYLRAYSSARPLRALKGHTPTGFILEQWHKDPQHFKDDPGHYFPGANT</sequence>
<gene>
    <name evidence="2" type="ORF">SAMN04244574_04374</name>
</gene>
<dbReference type="Gene3D" id="3.30.420.10">
    <property type="entry name" value="Ribonuclease H-like superfamily/Ribonuclease H"/>
    <property type="match status" value="1"/>
</dbReference>
<dbReference type="InterPro" id="IPR001584">
    <property type="entry name" value="Integrase_cat-core"/>
</dbReference>
<dbReference type="InterPro" id="IPR036397">
    <property type="entry name" value="RNaseH_sf"/>
</dbReference>
<organism evidence="2 3">
    <name type="scientific">Azotobacter beijerinckii</name>
    <dbReference type="NCBI Taxonomy" id="170623"/>
    <lineage>
        <taxon>Bacteria</taxon>
        <taxon>Pseudomonadati</taxon>
        <taxon>Pseudomonadota</taxon>
        <taxon>Gammaproteobacteria</taxon>
        <taxon>Pseudomonadales</taxon>
        <taxon>Pseudomonadaceae</taxon>
        <taxon>Azotobacter</taxon>
    </lineage>
</organism>
<name>A0A1I4HUT9_9GAMM</name>
<dbReference type="InterPro" id="IPR012337">
    <property type="entry name" value="RNaseH-like_sf"/>
</dbReference>
<proteinExistence type="predicted"/>
<reference evidence="2 3" key="1">
    <citation type="submission" date="2016-10" db="EMBL/GenBank/DDBJ databases">
        <authorList>
            <person name="de Groot N.N."/>
        </authorList>
    </citation>
    <scope>NUCLEOTIDE SEQUENCE [LARGE SCALE GENOMIC DNA]</scope>
    <source>
        <strain evidence="2 3">DSM 381</strain>
    </source>
</reference>
<evidence type="ECO:0000313" key="2">
    <source>
        <dbReference type="EMBL" id="SFL45912.1"/>
    </source>
</evidence>
<accession>A0A1I4HUT9</accession>
<dbReference type="SUPFAM" id="SSF53098">
    <property type="entry name" value="Ribonuclease H-like"/>
    <property type="match status" value="1"/>
</dbReference>